<dbReference type="EMBL" id="BMJJ01000006">
    <property type="protein sequence ID" value="GGD23719.1"/>
    <property type="molecule type" value="Genomic_DNA"/>
</dbReference>
<dbReference type="Proteomes" id="UP000613160">
    <property type="component" value="Unassembled WGS sequence"/>
</dbReference>
<reference evidence="1" key="2">
    <citation type="submission" date="2020-09" db="EMBL/GenBank/DDBJ databases">
        <authorList>
            <person name="Sun Q."/>
            <person name="Zhou Y."/>
        </authorList>
    </citation>
    <scope>NUCLEOTIDE SEQUENCE</scope>
    <source>
        <strain evidence="1">CGMCC 1.15493</strain>
    </source>
</reference>
<sequence>MSTEVDTAAPRRASPRRRTVFIGVAVLALVVAMALDTRIVTVGSSDDVQAGVFSPETYGAETFPTIQAAVEARAVDAKILADAIVADRKAAEAQYGVAAGAGAVMSVKFSGVAGAAKSGIYDVDVEGMPEKLRIRVQTGPAVNGTDIRDATGTISFGQFTNQIEYQDAGSALNEEVKKQVLQPIDTTDLTGKTLSVVGVFKLVNPNSWLVTPVRLEVP</sequence>
<reference evidence="1" key="1">
    <citation type="journal article" date="2014" name="Int. J. Syst. Evol. Microbiol.">
        <title>Complete genome sequence of Corynebacterium casei LMG S-19264T (=DSM 44701T), isolated from a smear-ripened cheese.</title>
        <authorList>
            <consortium name="US DOE Joint Genome Institute (JGI-PGF)"/>
            <person name="Walter F."/>
            <person name="Albersmeier A."/>
            <person name="Kalinowski J."/>
            <person name="Ruckert C."/>
        </authorList>
    </citation>
    <scope>NUCLEOTIDE SEQUENCE</scope>
    <source>
        <strain evidence="1">CGMCC 1.15493</strain>
    </source>
</reference>
<dbReference type="SUPFAM" id="SSF141318">
    <property type="entry name" value="TM0957-like"/>
    <property type="match status" value="1"/>
</dbReference>
<comment type="caution">
    <text evidence="1">The sequence shown here is derived from an EMBL/GenBank/DDBJ whole genome shotgun (WGS) entry which is preliminary data.</text>
</comment>
<dbReference type="InterPro" id="IPR036215">
    <property type="entry name" value="TM0957-like_sf"/>
</dbReference>
<gene>
    <name evidence="1" type="ORF">GCM10011335_28290</name>
</gene>
<dbReference type="PIRSF" id="PIRSF033535">
    <property type="entry name" value="UCP033535_plp"/>
    <property type="match status" value="1"/>
</dbReference>
<name>A0A917DBV7_9HYPH</name>
<keyword evidence="2" id="KW-1185">Reference proteome</keyword>
<keyword evidence="1" id="KW-0449">Lipoprotein</keyword>
<dbReference type="Pfam" id="PF10054">
    <property type="entry name" value="DUF2291"/>
    <property type="match status" value="1"/>
</dbReference>
<evidence type="ECO:0000313" key="1">
    <source>
        <dbReference type="EMBL" id="GGD23719.1"/>
    </source>
</evidence>
<dbReference type="RefSeq" id="WP_188851714.1">
    <property type="nucleotide sequence ID" value="NZ_BMJJ01000006.1"/>
</dbReference>
<protein>
    <submittedName>
        <fullName evidence="1">Lipoprotein</fullName>
    </submittedName>
</protein>
<evidence type="ECO:0000313" key="2">
    <source>
        <dbReference type="Proteomes" id="UP000613160"/>
    </source>
</evidence>
<dbReference type="InterPro" id="IPR014582">
    <property type="entry name" value="UCP033535_lipo"/>
</dbReference>
<organism evidence="1 2">
    <name type="scientific">Aureimonas glaciei</name>
    <dbReference type="NCBI Taxonomy" id="1776957"/>
    <lineage>
        <taxon>Bacteria</taxon>
        <taxon>Pseudomonadati</taxon>
        <taxon>Pseudomonadota</taxon>
        <taxon>Alphaproteobacteria</taxon>
        <taxon>Hyphomicrobiales</taxon>
        <taxon>Aurantimonadaceae</taxon>
        <taxon>Aureimonas</taxon>
    </lineage>
</organism>
<accession>A0A917DBV7</accession>
<dbReference type="AlphaFoldDB" id="A0A917DBV7"/>
<proteinExistence type="predicted"/>